<evidence type="ECO:0000313" key="2">
    <source>
        <dbReference type="Proteomes" id="UP000683291"/>
    </source>
</evidence>
<keyword evidence="2" id="KW-1185">Reference proteome</keyword>
<accession>A0A975JD32</accession>
<dbReference type="AlphaFoldDB" id="A0A975JD32"/>
<proteinExistence type="predicted"/>
<name>A0A975JD32_9RHOB</name>
<dbReference type="KEGG" id="sual:KDD17_15280"/>
<organism evidence="1 2">
    <name type="scientific">Sulfitobacter albidus</name>
    <dbReference type="NCBI Taxonomy" id="2829501"/>
    <lineage>
        <taxon>Bacteria</taxon>
        <taxon>Pseudomonadati</taxon>
        <taxon>Pseudomonadota</taxon>
        <taxon>Alphaproteobacteria</taxon>
        <taxon>Rhodobacterales</taxon>
        <taxon>Roseobacteraceae</taxon>
        <taxon>Sulfitobacter</taxon>
    </lineage>
</organism>
<gene>
    <name evidence="1" type="ORF">KDD17_15280</name>
</gene>
<evidence type="ECO:0000313" key="1">
    <source>
        <dbReference type="EMBL" id="QUJ76246.1"/>
    </source>
</evidence>
<protein>
    <submittedName>
        <fullName evidence="1">Uncharacterized protein</fullName>
    </submittedName>
</protein>
<reference evidence="1" key="1">
    <citation type="submission" date="2021-04" db="EMBL/GenBank/DDBJ databases">
        <title>Complete genome sequence for Sulfitobacter sp. strain JK7-1.</title>
        <authorList>
            <person name="Park S.-J."/>
        </authorList>
    </citation>
    <scope>NUCLEOTIDE SEQUENCE</scope>
    <source>
        <strain evidence="1">JK7-1</strain>
    </source>
</reference>
<dbReference type="EMBL" id="CP073581">
    <property type="protein sequence ID" value="QUJ76246.1"/>
    <property type="molecule type" value="Genomic_DNA"/>
</dbReference>
<dbReference type="RefSeq" id="WP_212704444.1">
    <property type="nucleotide sequence ID" value="NZ_CP073581.1"/>
</dbReference>
<dbReference type="Proteomes" id="UP000683291">
    <property type="component" value="Chromosome 1"/>
</dbReference>
<sequence>MSSLTPMERELLKSVNQLIERSDKSAKDIRLSADRISMATRRDMESLAECVKLLAECQMRLVDWCRASAEEAAIDGSATRALAEVQQSLERKISSLIQVG</sequence>